<organism evidence="1 2">
    <name type="scientific">Mycobacteroides abscessus subsp. bolletii 50594</name>
    <dbReference type="NCBI Taxonomy" id="1303024"/>
    <lineage>
        <taxon>Bacteria</taxon>
        <taxon>Bacillati</taxon>
        <taxon>Actinomycetota</taxon>
        <taxon>Actinomycetes</taxon>
        <taxon>Mycobacteriales</taxon>
        <taxon>Mycobacteriaceae</taxon>
        <taxon>Mycobacteroides</taxon>
        <taxon>Mycobacteroides abscessus</taxon>
    </lineage>
</organism>
<accession>A0AB33AG66</accession>
<dbReference type="KEGG" id="mabb:MASS_4131"/>
<proteinExistence type="predicted"/>
<evidence type="ECO:0000313" key="2">
    <source>
        <dbReference type="Proteomes" id="UP000013961"/>
    </source>
</evidence>
<dbReference type="AlphaFoldDB" id="A0AB33AG66"/>
<gene>
    <name evidence="1" type="ORF">MASS_4131</name>
</gene>
<protein>
    <submittedName>
        <fullName evidence="1">Uncharacterized protein</fullName>
    </submittedName>
</protein>
<dbReference type="Proteomes" id="UP000013961">
    <property type="component" value="Chromosome"/>
</dbReference>
<dbReference type="EMBL" id="CP004374">
    <property type="protein sequence ID" value="AGM30733.1"/>
    <property type="molecule type" value="Genomic_DNA"/>
</dbReference>
<name>A0AB33AG66_9MYCO</name>
<reference evidence="1 2" key="1">
    <citation type="journal article" date="2013" name="Genome Announc.">
        <title>Complete Genome Sequence of Mycobacterium massiliense Clinical Strain Asan 50594, Belonging to the Type II Genotype.</title>
        <authorList>
            <person name="Kim B.J."/>
            <person name="Kim B.R."/>
            <person name="Hong S.H."/>
            <person name="Seok S.H."/>
            <person name="Kook Y.H."/>
            <person name="Kim B.J."/>
        </authorList>
    </citation>
    <scope>NUCLEOTIDE SEQUENCE [LARGE SCALE GENOMIC DNA]</scope>
    <source>
        <strain evidence="1 2">50594</strain>
    </source>
</reference>
<sequence>MRCTMTNNLFVGLSENGWDHAPWDAEPEFSPSELDILLDRRLSASDAAERIGCVEHDVQRIRDAHAA</sequence>
<evidence type="ECO:0000313" key="1">
    <source>
        <dbReference type="EMBL" id="AGM30733.1"/>
    </source>
</evidence>